<dbReference type="Proteomes" id="UP000320762">
    <property type="component" value="Unassembled WGS sequence"/>
</dbReference>
<dbReference type="EMBL" id="VDMD01000035">
    <property type="protein sequence ID" value="TRM58549.1"/>
    <property type="molecule type" value="Genomic_DNA"/>
</dbReference>
<feature type="region of interest" description="Disordered" evidence="1">
    <location>
        <begin position="108"/>
        <end position="137"/>
    </location>
</feature>
<accession>A0A550C171</accession>
<sequence length="137" mass="14490">MAPPVELRRDGEQHGGRTKTRWRDGATARREGGRDGEGKGKVGGVFILLALPAAPRLLGRDECGTARVHASQGIARVCAKGSRVGAEESGVRAFVLAALTLFLQLSTSRKRGRARAKEGSRPVREGGQSSRSSCLVA</sequence>
<evidence type="ECO:0000313" key="2">
    <source>
        <dbReference type="EMBL" id="TRM58549.1"/>
    </source>
</evidence>
<gene>
    <name evidence="2" type="ORF">BD626DRAFT_539985</name>
</gene>
<reference evidence="2 3" key="1">
    <citation type="journal article" date="2019" name="New Phytol.">
        <title>Comparative genomics reveals unique wood-decay strategies and fruiting body development in the Schizophyllaceae.</title>
        <authorList>
            <person name="Almasi E."/>
            <person name="Sahu N."/>
            <person name="Krizsan K."/>
            <person name="Balint B."/>
            <person name="Kovacs G.M."/>
            <person name="Kiss B."/>
            <person name="Cseklye J."/>
            <person name="Drula E."/>
            <person name="Henrissat B."/>
            <person name="Nagy I."/>
            <person name="Chovatia M."/>
            <person name="Adam C."/>
            <person name="LaButti K."/>
            <person name="Lipzen A."/>
            <person name="Riley R."/>
            <person name="Grigoriev I.V."/>
            <person name="Nagy L.G."/>
        </authorList>
    </citation>
    <scope>NUCLEOTIDE SEQUENCE [LARGE SCALE GENOMIC DNA]</scope>
    <source>
        <strain evidence="2 3">NL-1724</strain>
    </source>
</reference>
<comment type="caution">
    <text evidence="2">The sequence shown here is derived from an EMBL/GenBank/DDBJ whole genome shotgun (WGS) entry which is preliminary data.</text>
</comment>
<feature type="compositionally biased region" description="Basic and acidic residues" evidence="1">
    <location>
        <begin position="1"/>
        <end position="40"/>
    </location>
</feature>
<evidence type="ECO:0000256" key="1">
    <source>
        <dbReference type="SAM" id="MobiDB-lite"/>
    </source>
</evidence>
<feature type="compositionally biased region" description="Basic and acidic residues" evidence="1">
    <location>
        <begin position="115"/>
        <end position="124"/>
    </location>
</feature>
<proteinExistence type="predicted"/>
<name>A0A550C171_9AGAR</name>
<feature type="compositionally biased region" description="Polar residues" evidence="1">
    <location>
        <begin position="127"/>
        <end position="137"/>
    </location>
</feature>
<protein>
    <submittedName>
        <fullName evidence="2">Uncharacterized protein</fullName>
    </submittedName>
</protein>
<feature type="region of interest" description="Disordered" evidence="1">
    <location>
        <begin position="1"/>
        <end position="41"/>
    </location>
</feature>
<dbReference type="AlphaFoldDB" id="A0A550C171"/>
<keyword evidence="3" id="KW-1185">Reference proteome</keyword>
<evidence type="ECO:0000313" key="3">
    <source>
        <dbReference type="Proteomes" id="UP000320762"/>
    </source>
</evidence>
<organism evidence="2 3">
    <name type="scientific">Schizophyllum amplum</name>
    <dbReference type="NCBI Taxonomy" id="97359"/>
    <lineage>
        <taxon>Eukaryota</taxon>
        <taxon>Fungi</taxon>
        <taxon>Dikarya</taxon>
        <taxon>Basidiomycota</taxon>
        <taxon>Agaricomycotina</taxon>
        <taxon>Agaricomycetes</taxon>
        <taxon>Agaricomycetidae</taxon>
        <taxon>Agaricales</taxon>
        <taxon>Schizophyllaceae</taxon>
        <taxon>Schizophyllum</taxon>
    </lineage>
</organism>